<gene>
    <name evidence="2" type="ORF">I4W93_013250</name>
</gene>
<dbReference type="RefSeq" id="WP_205311321.1">
    <property type="nucleotide sequence ID" value="NZ_JAERPS020000004.1"/>
</dbReference>
<dbReference type="Proteomes" id="UP000663814">
    <property type="component" value="Unassembled WGS sequence"/>
</dbReference>
<sequence length="259" mass="29145">MSRKATDWAWRFKASCSTVKLVLLALADRAGEDCECYPSVERIEADTGLNRKTVIKATRELEQAGAILDTGKRKGATQRVKVYRLNLSSETVPKTESFQKRNHSKNGTLNDTKNGTLNSTKNGTQNQSVEPVIEPLIDQPMVDPVNSAKKWFEILWKEYAALTGGAAAIGSKKKALAAWLKLTRGHDEAKLRYQLNVCLAFQEMRRANPNILGSNQHCTTYLNQEVWLSDDKWLTDFNQQFQQQLENEQLNRAADGSIN</sequence>
<organism evidence="2 3">
    <name type="scientific">Rheinheimera maricola</name>
    <dbReference type="NCBI Taxonomy" id="2793282"/>
    <lineage>
        <taxon>Bacteria</taxon>
        <taxon>Pseudomonadati</taxon>
        <taxon>Pseudomonadota</taxon>
        <taxon>Gammaproteobacteria</taxon>
        <taxon>Chromatiales</taxon>
        <taxon>Chromatiaceae</taxon>
        <taxon>Rheinheimera</taxon>
    </lineage>
</organism>
<dbReference type="Gene3D" id="1.10.10.10">
    <property type="entry name" value="Winged helix-like DNA-binding domain superfamily/Winged helix DNA-binding domain"/>
    <property type="match status" value="1"/>
</dbReference>
<name>A0ABS7XAI4_9GAMM</name>
<reference evidence="2 3" key="2">
    <citation type="submission" date="2021-08" db="EMBL/GenBank/DDBJ databases">
        <title>Rheinheimera aquimaris sp. nov., isolated from seawater of the East Sea in Korea.</title>
        <authorList>
            <person name="Kim K.H."/>
            <person name="Wenting R."/>
            <person name="Kim K.R."/>
            <person name="Jeon C.O."/>
        </authorList>
    </citation>
    <scope>NUCLEOTIDE SEQUENCE [LARGE SCALE GENOMIC DNA]</scope>
    <source>
        <strain evidence="2 3">MA-13</strain>
    </source>
</reference>
<feature type="compositionally biased region" description="Polar residues" evidence="1">
    <location>
        <begin position="105"/>
        <end position="125"/>
    </location>
</feature>
<feature type="region of interest" description="Disordered" evidence="1">
    <location>
        <begin position="93"/>
        <end position="125"/>
    </location>
</feature>
<reference evidence="2 3" key="1">
    <citation type="submission" date="2020-12" db="EMBL/GenBank/DDBJ databases">
        <authorList>
            <person name="Ruan W."/>
            <person name="Khan S.A."/>
            <person name="Jeon C.O."/>
        </authorList>
    </citation>
    <scope>NUCLEOTIDE SEQUENCE [LARGE SCALE GENOMIC DNA]</scope>
    <source>
        <strain evidence="2 3">MA-13</strain>
    </source>
</reference>
<dbReference type="EMBL" id="JAERPS020000004">
    <property type="protein sequence ID" value="MBZ9612565.1"/>
    <property type="molecule type" value="Genomic_DNA"/>
</dbReference>
<evidence type="ECO:0000313" key="2">
    <source>
        <dbReference type="EMBL" id="MBZ9612565.1"/>
    </source>
</evidence>
<dbReference type="InterPro" id="IPR036388">
    <property type="entry name" value="WH-like_DNA-bd_sf"/>
</dbReference>
<dbReference type="Pfam" id="PF13730">
    <property type="entry name" value="HTH_36"/>
    <property type="match status" value="1"/>
</dbReference>
<proteinExistence type="predicted"/>
<evidence type="ECO:0000256" key="1">
    <source>
        <dbReference type="SAM" id="MobiDB-lite"/>
    </source>
</evidence>
<keyword evidence="3" id="KW-1185">Reference proteome</keyword>
<evidence type="ECO:0000313" key="3">
    <source>
        <dbReference type="Proteomes" id="UP000663814"/>
    </source>
</evidence>
<accession>A0ABS7XAI4</accession>
<comment type="caution">
    <text evidence="2">The sequence shown here is derived from an EMBL/GenBank/DDBJ whole genome shotgun (WGS) entry which is preliminary data.</text>
</comment>
<protein>
    <submittedName>
        <fullName evidence="2">Helix-turn-helix domain-containing protein</fullName>
    </submittedName>
</protein>